<name>A0ABT7IHX2_9GAMM</name>
<evidence type="ECO:0000256" key="1">
    <source>
        <dbReference type="ARBA" id="ARBA00022723"/>
    </source>
</evidence>
<dbReference type="SUPFAM" id="SSF56300">
    <property type="entry name" value="Metallo-dependent phosphatases"/>
    <property type="match status" value="1"/>
</dbReference>
<dbReference type="RefSeq" id="WP_285393070.1">
    <property type="nucleotide sequence ID" value="NZ_JASSVS010000013.1"/>
</dbReference>
<evidence type="ECO:0000313" key="6">
    <source>
        <dbReference type="EMBL" id="MDL0433347.1"/>
    </source>
</evidence>
<dbReference type="PANTHER" id="PTHR42988">
    <property type="entry name" value="PHOSPHOHYDROLASE"/>
    <property type="match status" value="1"/>
</dbReference>
<organism evidence="6 7">
    <name type="scientific">Marinobacter azerbaijanicus</name>
    <dbReference type="NCBI Taxonomy" id="3050455"/>
    <lineage>
        <taxon>Bacteria</taxon>
        <taxon>Pseudomonadati</taxon>
        <taxon>Pseudomonadota</taxon>
        <taxon>Gammaproteobacteria</taxon>
        <taxon>Pseudomonadales</taxon>
        <taxon>Marinobacteraceae</taxon>
        <taxon>Marinobacter</taxon>
    </lineage>
</organism>
<dbReference type="Pfam" id="PF00149">
    <property type="entry name" value="Metallophos"/>
    <property type="match status" value="1"/>
</dbReference>
<proteinExistence type="inferred from homology"/>
<keyword evidence="1" id="KW-0479">Metal-binding</keyword>
<feature type="domain" description="Calcineurin-like phosphoesterase" evidence="5">
    <location>
        <begin position="10"/>
        <end position="199"/>
    </location>
</feature>
<dbReference type="PANTHER" id="PTHR42988:SF2">
    <property type="entry name" value="CYCLIC NUCLEOTIDE PHOSPHODIESTERASE CBUA0032-RELATED"/>
    <property type="match status" value="1"/>
</dbReference>
<dbReference type="NCBIfam" id="NF008359">
    <property type="entry name" value="PRK11148.1"/>
    <property type="match status" value="1"/>
</dbReference>
<gene>
    <name evidence="6" type="primary">cpdA</name>
    <name evidence="6" type="ORF">QPM17_19590</name>
</gene>
<comment type="similarity">
    <text evidence="4">Belongs to the cyclic nucleotide phosphodiesterase class-III family.</text>
</comment>
<protein>
    <submittedName>
        <fullName evidence="6">3',5'-cyclic-AMP phosphodiesterase</fullName>
        <ecNumber evidence="6">3.1.4.53</ecNumber>
    </submittedName>
</protein>
<keyword evidence="3" id="KW-0408">Iron</keyword>
<dbReference type="InterPro" id="IPR029052">
    <property type="entry name" value="Metallo-depent_PP-like"/>
</dbReference>
<sequence>MTENDNQRALRVLQLTDPHLMADPAGGLLGVNTRDSLDAVIAQVLDDHGQPDLILATGDIAQDATDEAYRLFGDKLAAFSCPSAWMAGNHDDSALLARIAAERHADQRHIIEGGWQFVLLDTSVPGKVFGELADSELAFLEETLSQNSDMPALVALHHHPIEIDTEWMSPIGLRNRDAFWQVIDRFPQVKIVLWGHIHQELEQVRNGVRLLATPSTCIQFTAGSVEFSVENKAPGYRWFELLPSGEFSTEVGRATNFAFDLDSTSSGY</sequence>
<dbReference type="Gene3D" id="3.60.21.10">
    <property type="match status" value="1"/>
</dbReference>
<dbReference type="EMBL" id="JASSVS010000013">
    <property type="protein sequence ID" value="MDL0433347.1"/>
    <property type="molecule type" value="Genomic_DNA"/>
</dbReference>
<dbReference type="CDD" id="cd07402">
    <property type="entry name" value="MPP_GpdQ"/>
    <property type="match status" value="1"/>
</dbReference>
<keyword evidence="7" id="KW-1185">Reference proteome</keyword>
<dbReference type="Proteomes" id="UP001227964">
    <property type="component" value="Unassembled WGS sequence"/>
</dbReference>
<dbReference type="InterPro" id="IPR050884">
    <property type="entry name" value="CNP_phosphodiesterase-III"/>
</dbReference>
<evidence type="ECO:0000256" key="3">
    <source>
        <dbReference type="ARBA" id="ARBA00023004"/>
    </source>
</evidence>
<accession>A0ABT7IHX2</accession>
<dbReference type="InterPro" id="IPR004843">
    <property type="entry name" value="Calcineurin-like_PHP"/>
</dbReference>
<evidence type="ECO:0000256" key="4">
    <source>
        <dbReference type="ARBA" id="ARBA00025742"/>
    </source>
</evidence>
<evidence type="ECO:0000313" key="7">
    <source>
        <dbReference type="Proteomes" id="UP001227964"/>
    </source>
</evidence>
<evidence type="ECO:0000256" key="2">
    <source>
        <dbReference type="ARBA" id="ARBA00022801"/>
    </source>
</evidence>
<dbReference type="EC" id="3.1.4.53" evidence="6"/>
<dbReference type="InterPro" id="IPR026575">
    <property type="entry name" value="GpdQ/CpdA-like"/>
</dbReference>
<keyword evidence="2 6" id="KW-0378">Hydrolase</keyword>
<dbReference type="GO" id="GO:0004115">
    <property type="term" value="F:3',5'-cyclic-AMP phosphodiesterase activity"/>
    <property type="evidence" value="ECO:0007669"/>
    <property type="project" value="UniProtKB-EC"/>
</dbReference>
<evidence type="ECO:0000259" key="5">
    <source>
        <dbReference type="Pfam" id="PF00149"/>
    </source>
</evidence>
<comment type="caution">
    <text evidence="6">The sequence shown here is derived from an EMBL/GenBank/DDBJ whole genome shotgun (WGS) entry which is preliminary data.</text>
</comment>
<reference evidence="6 7" key="1">
    <citation type="submission" date="2023-06" db="EMBL/GenBank/DDBJ databases">
        <title>Marinobacter azerbaijanicus a moderately halophilic, isolated from Urmia Lake in Azerbaijan region of Iran.</title>
        <authorList>
            <person name="Sanchez-Porro C."/>
            <person name="Aghdam E.M."/>
            <person name="Saheb S.M."/>
            <person name="Tarhriz V."/>
            <person name="Kazemi E."/>
            <person name="Ammozegar M.A."/>
            <person name="Ventosa A."/>
            <person name="Hejazi M.S."/>
        </authorList>
    </citation>
    <scope>NUCLEOTIDE SEQUENCE [LARGE SCALE GENOMIC DNA]</scope>
    <source>
        <strain evidence="6 7">TBZ242</strain>
    </source>
</reference>